<evidence type="ECO:0008006" key="3">
    <source>
        <dbReference type="Google" id="ProtNLM"/>
    </source>
</evidence>
<gene>
    <name evidence="1" type="ORF">JEP1_014</name>
</gene>
<dbReference type="SUPFAM" id="SSF52980">
    <property type="entry name" value="Restriction endonuclease-like"/>
    <property type="match status" value="1"/>
</dbReference>
<dbReference type="EMBL" id="MT740314">
    <property type="protein sequence ID" value="QOC67640.1"/>
    <property type="molecule type" value="Genomic_DNA"/>
</dbReference>
<reference evidence="1 2" key="1">
    <citation type="submission" date="2020-07" db="EMBL/GenBank/DDBJ databases">
        <authorList>
            <person name="Kim J."/>
            <person name="Ryu S."/>
            <person name="Jeon B."/>
        </authorList>
    </citation>
    <scope>NUCLEOTIDE SEQUENCE [LARGE SCALE GENOMIC DNA]</scope>
</reference>
<evidence type="ECO:0000313" key="2">
    <source>
        <dbReference type="Proteomes" id="UP000594702"/>
    </source>
</evidence>
<evidence type="ECO:0000313" key="1">
    <source>
        <dbReference type="EMBL" id="QOC67640.1"/>
    </source>
</evidence>
<dbReference type="InterPro" id="IPR011335">
    <property type="entry name" value="Restrct_endonuc-II-like"/>
</dbReference>
<keyword evidence="2" id="KW-1185">Reference proteome</keyword>
<sequence length="540" mass="63015">MAKLSAERFIEKARRVHGDKYDYSLIEYKTCKDKIEIVCNTCGNHFNQTPDNHINLKRGCPVCGAERSAKSRKGKKFPHERGNRCTTEEWIKKVLKRYPENAEKYDYSHVVYKTSGDKVEIHCKMCGRIMHQKPSKHLSGQGCKTCAARSVSAKKVPSFQEIVERCVEVHGSDYEYFEDSYVNTSTPMMMRHKECGNIFMQRPEFHYGKGQGCPRCCRNQSNGEKELLTFIKSVYSGDIEENVRILDNFKDPSKKKMELDIYVPELKLAVEYNGAYWHSVDSKGKWYHILKRKACEKQGIRMLSIWDCDWQDARKRPIIERYLKNALGVKDEKTVYARKCTVKDVDNKTYRDFMEKNHIQGYAPAKEVKKGLFTSDGELVACMSFKILKNRDQKVTPFVMWDMVRYATSCNVPGGRSKLFKHIREEFKMDHVQSFLDRDYFTGVSYKEDGWILAEDDQVSTSFWSYRGGRMPRQAWWKSNIPETLKHLGLDESLYDPEKTQEWNAKNAGCYILENSGNSRFEWHSDEGKNDPAYLDWLKG</sequence>
<proteinExistence type="predicted"/>
<accession>A0A7S6L1J9</accession>
<protein>
    <recommendedName>
        <fullName evidence="3">Hef-like homing endonuclease</fullName>
    </recommendedName>
</protein>
<dbReference type="Proteomes" id="UP000594702">
    <property type="component" value="Segment"/>
</dbReference>
<name>A0A7S6L1J9_9CAUD</name>
<organism evidence="1 2">
    <name type="scientific">Escherichia phage JEP1</name>
    <dbReference type="NCBI Taxonomy" id="2759218"/>
    <lineage>
        <taxon>Viruses</taxon>
        <taxon>Duplodnaviria</taxon>
        <taxon>Heunggongvirae</taxon>
        <taxon>Uroviricota</taxon>
        <taxon>Caudoviricetes</taxon>
        <taxon>Vequintavirinae</taxon>
        <taxon>Vequintavirus</taxon>
        <taxon>Vequintavirus JEP1</taxon>
    </lineage>
</organism>
<dbReference type="Gene3D" id="3.40.960.10">
    <property type="entry name" value="VSR Endonuclease"/>
    <property type="match status" value="1"/>
</dbReference>